<dbReference type="EMBL" id="CAJNOV010005186">
    <property type="protein sequence ID" value="CAF1200118.1"/>
    <property type="molecule type" value="Genomic_DNA"/>
</dbReference>
<reference evidence="6" key="1">
    <citation type="submission" date="2021-02" db="EMBL/GenBank/DDBJ databases">
        <authorList>
            <person name="Nowell W R."/>
        </authorList>
    </citation>
    <scope>NUCLEOTIDE SEQUENCE</scope>
</reference>
<dbReference type="GO" id="GO:0000981">
    <property type="term" value="F:DNA-binding transcription factor activity, RNA polymerase II-specific"/>
    <property type="evidence" value="ECO:0007669"/>
    <property type="project" value="TreeGrafter"/>
</dbReference>
<comment type="caution">
    <text evidence="6">The sequence shown here is derived from an EMBL/GenBank/DDBJ whole genome shotgun (WGS) entry which is preliminary data.</text>
</comment>
<dbReference type="GO" id="GO:0005634">
    <property type="term" value="C:nucleus"/>
    <property type="evidence" value="ECO:0007669"/>
    <property type="project" value="UniProtKB-SubCell"/>
</dbReference>
<evidence type="ECO:0000313" key="14">
    <source>
        <dbReference type="EMBL" id="CAF4022690.1"/>
    </source>
</evidence>
<dbReference type="EMBL" id="CAJOBG010000710">
    <property type="protein sequence ID" value="CAF3848177.1"/>
    <property type="molecule type" value="Genomic_DNA"/>
</dbReference>
<evidence type="ECO:0000313" key="5">
    <source>
        <dbReference type="EMBL" id="CAF1200118.1"/>
    </source>
</evidence>
<keyword evidence="1 3" id="KW-0238">DNA-binding</keyword>
<evidence type="ECO:0000313" key="6">
    <source>
        <dbReference type="EMBL" id="CAF1554368.1"/>
    </source>
</evidence>
<dbReference type="AlphaFoldDB" id="A0A815X8R6"/>
<name>A0A815X8R6_9BILA</name>
<accession>A0A815X8R6</accession>
<dbReference type="PANTHER" id="PTHR11829:SF142">
    <property type="entry name" value="FORK-HEAD DOMAIN-CONTAINING PROTEIN"/>
    <property type="match status" value="1"/>
</dbReference>
<gene>
    <name evidence="13" type="ORF">BYL167_LOCUS11823</name>
    <name evidence="5" type="ORF">CJN711_LOCUS11971</name>
    <name evidence="14" type="ORF">GIL414_LOCUS12961</name>
    <name evidence="6" type="ORF">KQP761_LOCUS17894</name>
    <name evidence="8" type="ORF">MBJ925_LOCUS10040</name>
    <name evidence="11" type="ORF">OVN521_LOCUS6692</name>
    <name evidence="12" type="ORF">SMN809_LOCUS4046</name>
    <name evidence="10" type="ORF">UXM345_LOCUS7646</name>
    <name evidence="7" type="ORF">WKI299_LOCUS3478</name>
    <name evidence="9" type="ORF">XDN619_LOCUS6950</name>
</gene>
<dbReference type="InterPro" id="IPR030456">
    <property type="entry name" value="TF_fork_head_CS_2"/>
</dbReference>
<dbReference type="SUPFAM" id="SSF46785">
    <property type="entry name" value="Winged helix' DNA-binding domain"/>
    <property type="match status" value="1"/>
</dbReference>
<dbReference type="PANTHER" id="PTHR11829">
    <property type="entry name" value="FORKHEAD BOX PROTEIN"/>
    <property type="match status" value="1"/>
</dbReference>
<dbReference type="Gene3D" id="1.10.10.10">
    <property type="entry name" value="Winged helix-like DNA-binding domain superfamily/Winged helix DNA-binding domain"/>
    <property type="match status" value="1"/>
</dbReference>
<evidence type="ECO:0000313" key="12">
    <source>
        <dbReference type="EMBL" id="CAF3851575.1"/>
    </source>
</evidence>
<dbReference type="GO" id="GO:0000978">
    <property type="term" value="F:RNA polymerase II cis-regulatory region sequence-specific DNA binding"/>
    <property type="evidence" value="ECO:0007669"/>
    <property type="project" value="TreeGrafter"/>
</dbReference>
<dbReference type="EMBL" id="CAJNRG010001999">
    <property type="protein sequence ID" value="CAF2042352.1"/>
    <property type="molecule type" value="Genomic_DNA"/>
</dbReference>
<evidence type="ECO:0000313" key="13">
    <source>
        <dbReference type="EMBL" id="CAF3966206.1"/>
    </source>
</evidence>
<dbReference type="CDD" id="cd20035">
    <property type="entry name" value="FH_FOXQ2-like"/>
    <property type="match status" value="1"/>
</dbReference>
<evidence type="ECO:0000313" key="9">
    <source>
        <dbReference type="EMBL" id="CAF2042352.1"/>
    </source>
</evidence>
<feature type="domain" description="Fork-head" evidence="4">
    <location>
        <begin position="29"/>
        <end position="122"/>
    </location>
</feature>
<dbReference type="Proteomes" id="UP000681967">
    <property type="component" value="Unassembled WGS sequence"/>
</dbReference>
<proteinExistence type="predicted"/>
<dbReference type="EMBL" id="CAJOBF010000640">
    <property type="protein sequence ID" value="CAF3847843.1"/>
    <property type="molecule type" value="Genomic_DNA"/>
</dbReference>
<dbReference type="Proteomes" id="UP000681720">
    <property type="component" value="Unassembled WGS sequence"/>
</dbReference>
<dbReference type="Proteomes" id="UP000663834">
    <property type="component" value="Unassembled WGS sequence"/>
</dbReference>
<organism evidence="6 15">
    <name type="scientific">Rotaria magnacalcarata</name>
    <dbReference type="NCBI Taxonomy" id="392030"/>
    <lineage>
        <taxon>Eukaryota</taxon>
        <taxon>Metazoa</taxon>
        <taxon>Spiralia</taxon>
        <taxon>Gnathifera</taxon>
        <taxon>Rotifera</taxon>
        <taxon>Eurotatoria</taxon>
        <taxon>Bdelloidea</taxon>
        <taxon>Philodinida</taxon>
        <taxon>Philodinidae</taxon>
        <taxon>Rotaria</taxon>
    </lineage>
</organism>
<evidence type="ECO:0000313" key="7">
    <source>
        <dbReference type="EMBL" id="CAF1974692.1"/>
    </source>
</evidence>
<dbReference type="Proteomes" id="UP000663824">
    <property type="component" value="Unassembled WGS sequence"/>
</dbReference>
<dbReference type="PROSITE" id="PS00658">
    <property type="entry name" value="FORK_HEAD_2"/>
    <property type="match status" value="1"/>
</dbReference>
<dbReference type="EMBL" id="CAJNRF010000690">
    <property type="protein sequence ID" value="CAF1974692.1"/>
    <property type="molecule type" value="Genomic_DNA"/>
</dbReference>
<comment type="subcellular location">
    <subcellularLocation>
        <location evidence="3">Nucleus</location>
    </subcellularLocation>
</comment>
<protein>
    <recommendedName>
        <fullName evidence="4">Fork-head domain-containing protein</fullName>
    </recommendedName>
</protein>
<dbReference type="Proteomes" id="UP000663887">
    <property type="component" value="Unassembled WGS sequence"/>
</dbReference>
<dbReference type="EMBL" id="CAJOBI010000898">
    <property type="protein sequence ID" value="CAF3851575.1"/>
    <property type="molecule type" value="Genomic_DNA"/>
</dbReference>
<sequence>MNPQDSGYFSPSPSSQDFCCHKTVKSLTKPQESYVALIARAILSSSNYQMLLVDIYEWILNEYPYYQTLQSKAWRNSIRHNLSLNECFVRQQKSENGRGYYWGIHSAALDAFIHGDFRRRQARLRAKRADTLSIQPIPWMMNTDSSLNYSIQQQQPQQPTQTYNYSYS</sequence>
<dbReference type="GO" id="GO:0009653">
    <property type="term" value="P:anatomical structure morphogenesis"/>
    <property type="evidence" value="ECO:0007669"/>
    <property type="project" value="TreeGrafter"/>
</dbReference>
<dbReference type="Proteomes" id="UP000676336">
    <property type="component" value="Unassembled WGS sequence"/>
</dbReference>
<evidence type="ECO:0000313" key="8">
    <source>
        <dbReference type="EMBL" id="CAF2032214.1"/>
    </source>
</evidence>
<feature type="DNA-binding region" description="Fork-head" evidence="3">
    <location>
        <begin position="29"/>
        <end position="122"/>
    </location>
</feature>
<dbReference type="InterPro" id="IPR036388">
    <property type="entry name" value="WH-like_DNA-bd_sf"/>
</dbReference>
<keyword evidence="2 3" id="KW-0539">Nucleus</keyword>
<dbReference type="InterPro" id="IPR050211">
    <property type="entry name" value="FOX_domain-containing"/>
</dbReference>
<evidence type="ECO:0000256" key="1">
    <source>
        <dbReference type="ARBA" id="ARBA00023125"/>
    </source>
</evidence>
<dbReference type="EMBL" id="CAJNOW010009076">
    <property type="protein sequence ID" value="CAF1554368.1"/>
    <property type="molecule type" value="Genomic_DNA"/>
</dbReference>
<dbReference type="PROSITE" id="PS50039">
    <property type="entry name" value="FORK_HEAD_3"/>
    <property type="match status" value="1"/>
</dbReference>
<evidence type="ECO:0000256" key="3">
    <source>
        <dbReference type="PROSITE-ProRule" id="PRU00089"/>
    </source>
</evidence>
<dbReference type="OrthoDB" id="5954824at2759"/>
<dbReference type="EMBL" id="CAJOBJ010005158">
    <property type="protein sequence ID" value="CAF4022690.1"/>
    <property type="molecule type" value="Genomic_DNA"/>
</dbReference>
<dbReference type="InterPro" id="IPR047519">
    <property type="entry name" value="FH_FOXQ2-like"/>
</dbReference>
<dbReference type="InterPro" id="IPR036390">
    <property type="entry name" value="WH_DNA-bd_sf"/>
</dbReference>
<evidence type="ECO:0000256" key="2">
    <source>
        <dbReference type="ARBA" id="ARBA00023242"/>
    </source>
</evidence>
<dbReference type="EMBL" id="CAJNRE010004051">
    <property type="protein sequence ID" value="CAF2032214.1"/>
    <property type="molecule type" value="Genomic_DNA"/>
</dbReference>
<evidence type="ECO:0000313" key="11">
    <source>
        <dbReference type="EMBL" id="CAF3848177.1"/>
    </source>
</evidence>
<dbReference type="GO" id="GO:0030154">
    <property type="term" value="P:cell differentiation"/>
    <property type="evidence" value="ECO:0007669"/>
    <property type="project" value="TreeGrafter"/>
</dbReference>
<dbReference type="Proteomes" id="UP000663856">
    <property type="component" value="Unassembled WGS sequence"/>
</dbReference>
<keyword evidence="16" id="KW-1185">Reference proteome</keyword>
<dbReference type="EMBL" id="CAJOBH010003793">
    <property type="protein sequence ID" value="CAF3966206.1"/>
    <property type="molecule type" value="Genomic_DNA"/>
</dbReference>
<dbReference type="Proteomes" id="UP000663866">
    <property type="component" value="Unassembled WGS sequence"/>
</dbReference>
<evidence type="ECO:0000313" key="15">
    <source>
        <dbReference type="Proteomes" id="UP000663834"/>
    </source>
</evidence>
<dbReference type="Proteomes" id="UP000663855">
    <property type="component" value="Unassembled WGS sequence"/>
</dbReference>
<dbReference type="PRINTS" id="PR00053">
    <property type="entry name" value="FORKHEAD"/>
</dbReference>
<dbReference type="Pfam" id="PF00250">
    <property type="entry name" value="Forkhead"/>
    <property type="match status" value="1"/>
</dbReference>
<evidence type="ECO:0000313" key="16">
    <source>
        <dbReference type="Proteomes" id="UP000663866"/>
    </source>
</evidence>
<dbReference type="InterPro" id="IPR001766">
    <property type="entry name" value="Fork_head_dom"/>
</dbReference>
<dbReference type="SMART" id="SM00339">
    <property type="entry name" value="FH"/>
    <property type="match status" value="1"/>
</dbReference>
<evidence type="ECO:0000313" key="10">
    <source>
        <dbReference type="EMBL" id="CAF3847843.1"/>
    </source>
</evidence>
<dbReference type="Proteomes" id="UP000663842">
    <property type="component" value="Unassembled WGS sequence"/>
</dbReference>
<evidence type="ECO:0000259" key="4">
    <source>
        <dbReference type="PROSITE" id="PS50039"/>
    </source>
</evidence>